<evidence type="ECO:0000313" key="1">
    <source>
        <dbReference type="EMBL" id="MFG1374673.1"/>
    </source>
</evidence>
<reference evidence="1 2" key="1">
    <citation type="submission" date="2024-02" db="EMBL/GenBank/DDBJ databases">
        <title>Expansion and revision of Xanthobacter and proposal of Roseixanthobacter gen. nov.</title>
        <authorList>
            <person name="Soltysiak M.P.M."/>
            <person name="Jalihal A."/>
            <person name="Ory A."/>
            <person name="Chrisophersen C."/>
            <person name="Lee A.D."/>
            <person name="Boulton J."/>
            <person name="Springer M."/>
        </authorList>
    </citation>
    <scope>NUCLEOTIDE SEQUENCE [LARGE SCALE GENOMIC DNA]</scope>
    <source>
        <strain evidence="1 2">23A</strain>
    </source>
</reference>
<evidence type="ECO:0000313" key="2">
    <source>
        <dbReference type="Proteomes" id="UP001604002"/>
    </source>
</evidence>
<dbReference type="RefSeq" id="WP_393994292.1">
    <property type="nucleotide sequence ID" value="NZ_JBAFVH010000014.1"/>
</dbReference>
<keyword evidence="2" id="KW-1185">Reference proteome</keyword>
<gene>
    <name evidence="1" type="ORF">V5F32_21055</name>
</gene>
<accession>A0ABW7A454</accession>
<sequence>MLSLSIADGDTYEEWAWSLLSDALPLLADALEHSAALPCLNL</sequence>
<dbReference type="EMBL" id="JBAFVH010000014">
    <property type="protein sequence ID" value="MFG1374673.1"/>
    <property type="molecule type" value="Genomic_DNA"/>
</dbReference>
<name>A0ABW7A454_9HYPH</name>
<dbReference type="Proteomes" id="UP001604002">
    <property type="component" value="Unassembled WGS sequence"/>
</dbReference>
<protein>
    <submittedName>
        <fullName evidence="1">Uncharacterized protein</fullName>
    </submittedName>
</protein>
<comment type="caution">
    <text evidence="1">The sequence shown here is derived from an EMBL/GenBank/DDBJ whole genome shotgun (WGS) entry which is preliminary data.</text>
</comment>
<organism evidence="1 2">
    <name type="scientific">Xanthobacter oligotrophicus</name>
    <dbReference type="NCBI Taxonomy" id="2607286"/>
    <lineage>
        <taxon>Bacteria</taxon>
        <taxon>Pseudomonadati</taxon>
        <taxon>Pseudomonadota</taxon>
        <taxon>Alphaproteobacteria</taxon>
        <taxon>Hyphomicrobiales</taxon>
        <taxon>Xanthobacteraceae</taxon>
        <taxon>Xanthobacter</taxon>
    </lineage>
</organism>
<proteinExistence type="predicted"/>